<evidence type="ECO:0000256" key="2">
    <source>
        <dbReference type="SAM" id="Phobius"/>
    </source>
</evidence>
<keyword evidence="2" id="KW-0472">Membrane</keyword>
<name>A0A5B8MSM9_9CHLO</name>
<protein>
    <recommendedName>
        <fullName evidence="5">Exostosin GT47 domain-containing protein</fullName>
    </recommendedName>
</protein>
<keyword evidence="2" id="KW-0812">Transmembrane</keyword>
<dbReference type="EMBL" id="CP031041">
    <property type="protein sequence ID" value="QDZ22834.1"/>
    <property type="molecule type" value="Genomic_DNA"/>
</dbReference>
<accession>A0A5B8MSM9</accession>
<evidence type="ECO:0000313" key="3">
    <source>
        <dbReference type="EMBL" id="QDZ22834.1"/>
    </source>
</evidence>
<keyword evidence="2" id="KW-1133">Transmembrane helix</keyword>
<sequence length="490" mass="54819">MRYAAALKRTWPCSLARVALATVIVVLFFYLFSVPFWHGNGELSRLSSSHVAWALESVHGKVRAYRGARNGTGKREAPMNNAKQGENPVRFYLYPFDAFPTSWGNHSGNGCDHKRVGDVKHDHADWVWNALYFHPWRTHEPKLAELAVLPISFDLMANGRCVRRFGPETTALIVAEISAALNRSGIFPKVRHLVIANDFKSKPFMKAIDPVLAPAGVWAGMEGRGECRTSLGYSTVNSVYLSMRDPNHFKGLPGMSIFSRPPAQRRYSITFVGQLDSRKAYQDRVALFQSNGSIPAAHMTTVIMNPLERKKDLHLRYCTSTEDVDRCVLRKRTSRVETQRLMEQSNYTLCLRGDTLGSDRWVNGMAAGTALIAVVDEDKDLDWLPFPDAVPWRSLVITIQRSTFRRDPAAALRQVMKDTSTERLAELQQLSRHYLADLDWSSYKSRAVDNLLREAISVPCHPADLRGGAFAPAPPAPESTGDEINSSTSG</sequence>
<dbReference type="AlphaFoldDB" id="A0A5B8MSM9"/>
<keyword evidence="4" id="KW-1185">Reference proteome</keyword>
<evidence type="ECO:0000313" key="4">
    <source>
        <dbReference type="Proteomes" id="UP000316726"/>
    </source>
</evidence>
<reference evidence="3 4" key="1">
    <citation type="submission" date="2018-07" db="EMBL/GenBank/DDBJ databases">
        <title>The complete nuclear genome of the prasinophyte Chloropicon primus (CCMP1205).</title>
        <authorList>
            <person name="Pombert J.-F."/>
            <person name="Otis C."/>
            <person name="Turmel M."/>
            <person name="Lemieux C."/>
        </authorList>
    </citation>
    <scope>NUCLEOTIDE SEQUENCE [LARGE SCALE GENOMIC DNA]</scope>
    <source>
        <strain evidence="3 4">CCMP1205</strain>
    </source>
</reference>
<evidence type="ECO:0000256" key="1">
    <source>
        <dbReference type="SAM" id="MobiDB-lite"/>
    </source>
</evidence>
<organism evidence="3 4">
    <name type="scientific">Chloropicon primus</name>
    <dbReference type="NCBI Taxonomy" id="1764295"/>
    <lineage>
        <taxon>Eukaryota</taxon>
        <taxon>Viridiplantae</taxon>
        <taxon>Chlorophyta</taxon>
        <taxon>Chloropicophyceae</taxon>
        <taxon>Chloropicales</taxon>
        <taxon>Chloropicaceae</taxon>
        <taxon>Chloropicon</taxon>
    </lineage>
</organism>
<evidence type="ECO:0008006" key="5">
    <source>
        <dbReference type="Google" id="ProtNLM"/>
    </source>
</evidence>
<feature type="transmembrane region" description="Helical" evidence="2">
    <location>
        <begin position="18"/>
        <end position="38"/>
    </location>
</feature>
<gene>
    <name evidence="3" type="ORF">A3770_08p53520</name>
</gene>
<feature type="region of interest" description="Disordered" evidence="1">
    <location>
        <begin position="467"/>
        <end position="490"/>
    </location>
</feature>
<dbReference type="Proteomes" id="UP000316726">
    <property type="component" value="Chromosome 8"/>
</dbReference>
<proteinExistence type="predicted"/>